<dbReference type="AlphaFoldDB" id="A0A151ISY5"/>
<feature type="transmembrane region" description="Helical" evidence="2">
    <location>
        <begin position="31"/>
        <end position="51"/>
    </location>
</feature>
<keyword evidence="2" id="KW-0812">Transmembrane</keyword>
<dbReference type="STRING" id="471704.A0A151ISY5"/>
<reference evidence="4 5" key="1">
    <citation type="submission" date="2015-09" db="EMBL/GenBank/DDBJ databases">
        <title>Trachymyrmex cornetzi WGS genome.</title>
        <authorList>
            <person name="Nygaard S."/>
            <person name="Hu H."/>
            <person name="Boomsma J."/>
            <person name="Zhang G."/>
        </authorList>
    </citation>
    <scope>NUCLEOTIDE SEQUENCE [LARGE SCALE GENOMIC DNA]</scope>
    <source>
        <strain evidence="4">Tcor2-1</strain>
        <tissue evidence="4">Whole body</tissue>
    </source>
</reference>
<organism evidence="4 5">
    <name type="scientific">Trachymyrmex cornetzi</name>
    <dbReference type="NCBI Taxonomy" id="471704"/>
    <lineage>
        <taxon>Eukaryota</taxon>
        <taxon>Metazoa</taxon>
        <taxon>Ecdysozoa</taxon>
        <taxon>Arthropoda</taxon>
        <taxon>Hexapoda</taxon>
        <taxon>Insecta</taxon>
        <taxon>Pterygota</taxon>
        <taxon>Neoptera</taxon>
        <taxon>Endopterygota</taxon>
        <taxon>Hymenoptera</taxon>
        <taxon>Apocrita</taxon>
        <taxon>Aculeata</taxon>
        <taxon>Formicoidea</taxon>
        <taxon>Formicidae</taxon>
        <taxon>Myrmicinae</taxon>
        <taxon>Trachymyrmex</taxon>
    </lineage>
</organism>
<dbReference type="InterPro" id="IPR005366">
    <property type="entry name" value="EMC8/9"/>
</dbReference>
<dbReference type="PANTHER" id="PTHR12941">
    <property type="entry name" value="ER MEMBRANE PROTEIN COMPLEX"/>
    <property type="match status" value="1"/>
</dbReference>
<dbReference type="EMBL" id="KQ981055">
    <property type="protein sequence ID" value="KYN09992.1"/>
    <property type="molecule type" value="Genomic_DNA"/>
</dbReference>
<dbReference type="Proteomes" id="UP000078492">
    <property type="component" value="Unassembled WGS sequence"/>
</dbReference>
<evidence type="ECO:0000256" key="2">
    <source>
        <dbReference type="SAM" id="Phobius"/>
    </source>
</evidence>
<dbReference type="Pfam" id="PF03665">
    <property type="entry name" value="UPF0172"/>
    <property type="match status" value="1"/>
</dbReference>
<dbReference type="CDD" id="cd08060">
    <property type="entry name" value="MPN_UPF0172"/>
    <property type="match status" value="1"/>
</dbReference>
<dbReference type="InterPro" id="IPR037518">
    <property type="entry name" value="MPN"/>
</dbReference>
<accession>A0A151ISY5</accession>
<evidence type="ECO:0000313" key="5">
    <source>
        <dbReference type="Proteomes" id="UP000078492"/>
    </source>
</evidence>
<dbReference type="PROSITE" id="PS50249">
    <property type="entry name" value="MPN"/>
    <property type="match status" value="1"/>
</dbReference>
<evidence type="ECO:0000259" key="3">
    <source>
        <dbReference type="PROSITE" id="PS50249"/>
    </source>
</evidence>
<proteinExistence type="inferred from homology"/>
<sequence length="259" mass="29217">MKKDKLYINSFFSVNELYREKRLDVHRPGNCYVLAILIHSGLLASACVYSAPLTMTNVFFSPRAYCKIILHAAKYPHCAINGLLLGKQKNKDGRTDLYIEDAIPLFHICLHVSPMAEIALTLVDQLAASKGLILAGYYLANENINDLSSDRPAHRIADKIAENFNSALLVVVDNREVTLGMGSSPLRISQSVEGKWKPKDKANIIYEDDIAHTDAMYSLLKTEEYRNLIDFDNHLDNIALDWQNQKLNKIIDEAVDKHT</sequence>
<gene>
    <name evidence="4" type="ORF">ALC57_17885</name>
</gene>
<feature type="domain" description="MPN" evidence="3">
    <location>
        <begin position="58"/>
        <end position="192"/>
    </location>
</feature>
<keyword evidence="2" id="KW-0472">Membrane</keyword>
<dbReference type="PANTHER" id="PTHR12941:SF10">
    <property type="entry name" value="ER MEMBRANE PROTEIN COMPLEX SUBUNIT 8_9 HOMOLOG"/>
    <property type="match status" value="1"/>
</dbReference>
<keyword evidence="5" id="KW-1185">Reference proteome</keyword>
<evidence type="ECO:0000256" key="1">
    <source>
        <dbReference type="ARBA" id="ARBA00007461"/>
    </source>
</evidence>
<comment type="similarity">
    <text evidence="1">Belongs to the EMC8/EMC9 family.</text>
</comment>
<name>A0A151ISY5_9HYME</name>
<dbReference type="GO" id="GO:0072546">
    <property type="term" value="C:EMC complex"/>
    <property type="evidence" value="ECO:0007669"/>
    <property type="project" value="InterPro"/>
</dbReference>
<evidence type="ECO:0000313" key="4">
    <source>
        <dbReference type="EMBL" id="KYN09992.1"/>
    </source>
</evidence>
<protein>
    <submittedName>
        <fullName evidence="4">Neighbor of COX4</fullName>
    </submittedName>
</protein>
<keyword evidence="2" id="KW-1133">Transmembrane helix</keyword>